<organism evidence="1 2">
    <name type="scientific">Aphis craccivora</name>
    <name type="common">Cowpea aphid</name>
    <dbReference type="NCBI Taxonomy" id="307492"/>
    <lineage>
        <taxon>Eukaryota</taxon>
        <taxon>Metazoa</taxon>
        <taxon>Ecdysozoa</taxon>
        <taxon>Arthropoda</taxon>
        <taxon>Hexapoda</taxon>
        <taxon>Insecta</taxon>
        <taxon>Pterygota</taxon>
        <taxon>Neoptera</taxon>
        <taxon>Paraneoptera</taxon>
        <taxon>Hemiptera</taxon>
        <taxon>Sternorrhyncha</taxon>
        <taxon>Aphidomorpha</taxon>
        <taxon>Aphidoidea</taxon>
        <taxon>Aphididae</taxon>
        <taxon>Aphidini</taxon>
        <taxon>Aphis</taxon>
        <taxon>Aphis</taxon>
    </lineage>
</organism>
<gene>
    <name evidence="1" type="ORF">FWK35_00038366</name>
</gene>
<keyword evidence="2" id="KW-1185">Reference proteome</keyword>
<feature type="non-terminal residue" evidence="1">
    <location>
        <position position="1"/>
    </location>
</feature>
<dbReference type="Proteomes" id="UP000478052">
    <property type="component" value="Unassembled WGS sequence"/>
</dbReference>
<comment type="caution">
    <text evidence="1">The sequence shown here is derived from an EMBL/GenBank/DDBJ whole genome shotgun (WGS) entry which is preliminary data.</text>
</comment>
<dbReference type="AlphaFoldDB" id="A0A6G0Y8R8"/>
<reference evidence="1 2" key="1">
    <citation type="submission" date="2019-08" db="EMBL/GenBank/DDBJ databases">
        <title>Whole genome of Aphis craccivora.</title>
        <authorList>
            <person name="Voronova N.V."/>
            <person name="Shulinski R.S."/>
            <person name="Bandarenka Y.V."/>
            <person name="Zhorov D.G."/>
            <person name="Warner D."/>
        </authorList>
    </citation>
    <scope>NUCLEOTIDE SEQUENCE [LARGE SCALE GENOMIC DNA]</scope>
    <source>
        <strain evidence="1">180601</strain>
        <tissue evidence="1">Whole Body</tissue>
    </source>
</reference>
<accession>A0A6G0Y8R8</accession>
<protein>
    <submittedName>
        <fullName evidence="1">Uncharacterized protein</fullName>
    </submittedName>
</protein>
<evidence type="ECO:0000313" key="1">
    <source>
        <dbReference type="EMBL" id="KAF0751245.1"/>
    </source>
</evidence>
<sequence length="57" mass="6687">YPCCIIGVKSKSFPAILKKIRKTHKKVTENGNFYVKPIFLYYCKLQLVTQKRIPVNK</sequence>
<name>A0A6G0Y8R8_APHCR</name>
<proteinExistence type="predicted"/>
<evidence type="ECO:0000313" key="2">
    <source>
        <dbReference type="Proteomes" id="UP000478052"/>
    </source>
</evidence>
<dbReference type="EMBL" id="VUJU01005432">
    <property type="protein sequence ID" value="KAF0751245.1"/>
    <property type="molecule type" value="Genomic_DNA"/>
</dbReference>